<dbReference type="AlphaFoldDB" id="A0A4Y2F8S3"/>
<evidence type="ECO:0000313" key="1">
    <source>
        <dbReference type="EMBL" id="GBM37407.1"/>
    </source>
</evidence>
<dbReference type="EMBL" id="BGPR01000839">
    <property type="protein sequence ID" value="GBM37407.1"/>
    <property type="molecule type" value="Genomic_DNA"/>
</dbReference>
<dbReference type="Proteomes" id="UP000499080">
    <property type="component" value="Unassembled WGS sequence"/>
</dbReference>
<evidence type="ECO:0000313" key="2">
    <source>
        <dbReference type="Proteomes" id="UP000499080"/>
    </source>
</evidence>
<sequence length="275" mass="30200">MMWSVGCFLPIYRDSELGNRSGRFAAVGGPERTMNICRAKAWLRRYGYRSHCSCKPTWYSFLGYDGLHLNQRGNHHLASLFCGFLKGCISLDNASERYVKKCQSISPGYIFDSTEFPPLSSCSKQPPFLPSWPKHASVNTRHPGSHWVAAQPLASACPVLLPASTSRPVSLPVPPSLPISSPVLPSLPVSSPVPPPFSSFTSPVPPSFPVSLPSFLPWPSMTCMGLAVIGSAQLFVPVLSCIPVPRLFGPENCSYSKTCDHCVRTYYQSFLFQII</sequence>
<proteinExistence type="predicted"/>
<comment type="caution">
    <text evidence="1">The sequence shown here is derived from an EMBL/GenBank/DDBJ whole genome shotgun (WGS) entry which is preliminary data.</text>
</comment>
<reference evidence="1 2" key="1">
    <citation type="journal article" date="2019" name="Sci. Rep.">
        <title>Orb-weaving spider Araneus ventricosus genome elucidates the spidroin gene catalogue.</title>
        <authorList>
            <person name="Kono N."/>
            <person name="Nakamura H."/>
            <person name="Ohtoshi R."/>
            <person name="Moran D.A.P."/>
            <person name="Shinohara A."/>
            <person name="Yoshida Y."/>
            <person name="Fujiwara M."/>
            <person name="Mori M."/>
            <person name="Tomita M."/>
            <person name="Arakawa K."/>
        </authorList>
    </citation>
    <scope>NUCLEOTIDE SEQUENCE [LARGE SCALE GENOMIC DNA]</scope>
</reference>
<name>A0A4Y2F8S3_ARAVE</name>
<organism evidence="1 2">
    <name type="scientific">Araneus ventricosus</name>
    <name type="common">Orbweaver spider</name>
    <name type="synonym">Epeira ventricosa</name>
    <dbReference type="NCBI Taxonomy" id="182803"/>
    <lineage>
        <taxon>Eukaryota</taxon>
        <taxon>Metazoa</taxon>
        <taxon>Ecdysozoa</taxon>
        <taxon>Arthropoda</taxon>
        <taxon>Chelicerata</taxon>
        <taxon>Arachnida</taxon>
        <taxon>Araneae</taxon>
        <taxon>Araneomorphae</taxon>
        <taxon>Entelegynae</taxon>
        <taxon>Araneoidea</taxon>
        <taxon>Araneidae</taxon>
        <taxon>Araneus</taxon>
    </lineage>
</organism>
<gene>
    <name evidence="1" type="ORF">AVEN_28356_1</name>
</gene>
<accession>A0A4Y2F8S3</accession>
<keyword evidence="2" id="KW-1185">Reference proteome</keyword>
<dbReference type="OrthoDB" id="10574937at2759"/>
<protein>
    <submittedName>
        <fullName evidence="1">Uncharacterized protein</fullName>
    </submittedName>
</protein>